<name>A0AA41G2S4_9EURY</name>
<keyword evidence="3" id="KW-0255">Endonuclease</keyword>
<keyword evidence="3" id="KW-0540">Nuclease</keyword>
<dbReference type="AlphaFoldDB" id="A0AA41G2S4"/>
<comment type="caution">
    <text evidence="3">The sequence shown here is derived from an EMBL/GenBank/DDBJ whole genome shotgun (WGS) entry which is preliminary data.</text>
</comment>
<dbReference type="Pfam" id="PF13392">
    <property type="entry name" value="HNH_3"/>
    <property type="match status" value="1"/>
</dbReference>
<evidence type="ECO:0000256" key="1">
    <source>
        <dbReference type="SAM" id="MobiDB-lite"/>
    </source>
</evidence>
<keyword evidence="4" id="KW-1185">Reference proteome</keyword>
<dbReference type="EMBL" id="JAHQXE010000003">
    <property type="protein sequence ID" value="MBV0902343.1"/>
    <property type="molecule type" value="Genomic_DNA"/>
</dbReference>
<keyword evidence="3" id="KW-0378">Hydrolase</keyword>
<organism evidence="3 4">
    <name type="scientific">Haloarcula salina</name>
    <dbReference type="NCBI Taxonomy" id="1429914"/>
    <lineage>
        <taxon>Archaea</taxon>
        <taxon>Methanobacteriati</taxon>
        <taxon>Methanobacteriota</taxon>
        <taxon>Stenosarchaea group</taxon>
        <taxon>Halobacteria</taxon>
        <taxon>Halobacteriales</taxon>
        <taxon>Haloarculaceae</taxon>
        <taxon>Haloarcula</taxon>
    </lineage>
</organism>
<dbReference type="Proteomes" id="UP001166304">
    <property type="component" value="Unassembled WGS sequence"/>
</dbReference>
<evidence type="ECO:0000259" key="2">
    <source>
        <dbReference type="Pfam" id="PF13392"/>
    </source>
</evidence>
<protein>
    <submittedName>
        <fullName evidence="3">HNH endonuclease</fullName>
    </submittedName>
</protein>
<sequence length="86" mass="10364">MIFRPRVEFDLDHYPRIRVWDPKAGHDRYVYLHRLTAYAHGEIDDLWSELHVHHVDEDRWNNHPDNLEARSPDEHTNYHLNGGVLS</sequence>
<proteinExistence type="predicted"/>
<gene>
    <name evidence="3" type="ORF">KTS37_11140</name>
</gene>
<evidence type="ECO:0000313" key="3">
    <source>
        <dbReference type="EMBL" id="MBV0902343.1"/>
    </source>
</evidence>
<accession>A0AA41G2S4</accession>
<reference evidence="3" key="1">
    <citation type="submission" date="2021-06" db="EMBL/GenBank/DDBJ databases">
        <title>New haloarchaea isolates fom saline soil.</title>
        <authorList>
            <person name="Duran-Viseras A."/>
            <person name="Sanchez-Porro C.S."/>
            <person name="Ventosa A."/>
        </authorList>
    </citation>
    <scope>NUCLEOTIDE SEQUENCE</scope>
    <source>
        <strain evidence="3">JCM 18369</strain>
    </source>
</reference>
<dbReference type="InterPro" id="IPR003615">
    <property type="entry name" value="HNH_nuc"/>
</dbReference>
<feature type="compositionally biased region" description="Basic and acidic residues" evidence="1">
    <location>
        <begin position="61"/>
        <end position="77"/>
    </location>
</feature>
<dbReference type="RefSeq" id="WP_217284960.1">
    <property type="nucleotide sequence ID" value="NZ_JAHQXE010000003.1"/>
</dbReference>
<evidence type="ECO:0000313" key="4">
    <source>
        <dbReference type="Proteomes" id="UP001166304"/>
    </source>
</evidence>
<feature type="region of interest" description="Disordered" evidence="1">
    <location>
        <begin position="61"/>
        <end position="86"/>
    </location>
</feature>
<dbReference type="GO" id="GO:0004519">
    <property type="term" value="F:endonuclease activity"/>
    <property type="evidence" value="ECO:0007669"/>
    <property type="project" value="UniProtKB-KW"/>
</dbReference>
<feature type="domain" description="HNH nuclease" evidence="2">
    <location>
        <begin position="30"/>
        <end position="75"/>
    </location>
</feature>